<evidence type="ECO:0000256" key="3">
    <source>
        <dbReference type="ARBA" id="ARBA00023125"/>
    </source>
</evidence>
<evidence type="ECO:0000256" key="4">
    <source>
        <dbReference type="ARBA" id="ARBA00023163"/>
    </source>
</evidence>
<dbReference type="EMBL" id="LS483476">
    <property type="protein sequence ID" value="SQI62098.1"/>
    <property type="molecule type" value="Genomic_DNA"/>
</dbReference>
<protein>
    <submittedName>
        <fullName evidence="6">Transcriptional repressor of the ara regulon (LacI family)</fullName>
    </submittedName>
</protein>
<dbReference type="Proteomes" id="UP000249134">
    <property type="component" value="Chromosome 1"/>
</dbReference>
<keyword evidence="1" id="KW-0678">Repressor</keyword>
<dbReference type="STRING" id="1348624.GCA_001591545_02190"/>
<feature type="domain" description="HTH gntR-type" evidence="5">
    <location>
        <begin position="3"/>
        <end position="71"/>
    </location>
</feature>
<dbReference type="CDD" id="cd07377">
    <property type="entry name" value="WHTH_GntR"/>
    <property type="match status" value="1"/>
</dbReference>
<dbReference type="Gene3D" id="3.40.50.2300">
    <property type="match status" value="2"/>
</dbReference>
<dbReference type="InterPro" id="IPR046335">
    <property type="entry name" value="LacI/GalR-like_sensor"/>
</dbReference>
<dbReference type="GO" id="GO:0003700">
    <property type="term" value="F:DNA-binding transcription factor activity"/>
    <property type="evidence" value="ECO:0007669"/>
    <property type="project" value="InterPro"/>
</dbReference>
<evidence type="ECO:0000313" key="7">
    <source>
        <dbReference type="Proteomes" id="UP000249134"/>
    </source>
</evidence>
<dbReference type="InterPro" id="IPR036388">
    <property type="entry name" value="WH-like_DNA-bd_sf"/>
</dbReference>
<dbReference type="GO" id="GO:0000976">
    <property type="term" value="F:transcription cis-regulatory region binding"/>
    <property type="evidence" value="ECO:0007669"/>
    <property type="project" value="TreeGrafter"/>
</dbReference>
<dbReference type="Pfam" id="PF13377">
    <property type="entry name" value="Peripla_BP_3"/>
    <property type="match status" value="1"/>
</dbReference>
<dbReference type="InterPro" id="IPR036390">
    <property type="entry name" value="WH_DNA-bd_sf"/>
</dbReference>
<accession>A0A2X4WR32</accession>
<dbReference type="InterPro" id="IPR000524">
    <property type="entry name" value="Tscrpt_reg_HTH_GntR"/>
</dbReference>
<dbReference type="InterPro" id="IPR028082">
    <property type="entry name" value="Peripla_BP_I"/>
</dbReference>
<dbReference type="PRINTS" id="PR00035">
    <property type="entry name" value="HTHGNTR"/>
</dbReference>
<dbReference type="Pfam" id="PF00392">
    <property type="entry name" value="GntR"/>
    <property type="match status" value="1"/>
</dbReference>
<dbReference type="PANTHER" id="PTHR30146">
    <property type="entry name" value="LACI-RELATED TRANSCRIPTIONAL REPRESSOR"/>
    <property type="match status" value="1"/>
</dbReference>
<dbReference type="SUPFAM" id="SSF53822">
    <property type="entry name" value="Periplasmic binding protein-like I"/>
    <property type="match status" value="1"/>
</dbReference>
<dbReference type="AlphaFoldDB" id="A0A2X4WR32"/>
<organism evidence="6 7">
    <name type="scientific">Lederbergia lenta</name>
    <name type="common">Bacillus lentus</name>
    <dbReference type="NCBI Taxonomy" id="1467"/>
    <lineage>
        <taxon>Bacteria</taxon>
        <taxon>Bacillati</taxon>
        <taxon>Bacillota</taxon>
        <taxon>Bacilli</taxon>
        <taxon>Bacillales</taxon>
        <taxon>Bacillaceae</taxon>
        <taxon>Lederbergia</taxon>
    </lineage>
</organism>
<reference evidence="6 7" key="1">
    <citation type="submission" date="2018-06" db="EMBL/GenBank/DDBJ databases">
        <authorList>
            <consortium name="Pathogen Informatics"/>
            <person name="Doyle S."/>
        </authorList>
    </citation>
    <scope>NUCLEOTIDE SEQUENCE [LARGE SCALE GENOMIC DNA]</scope>
    <source>
        <strain evidence="6 7">NCTC4824</strain>
    </source>
</reference>
<dbReference type="PROSITE" id="PS50949">
    <property type="entry name" value="HTH_GNTR"/>
    <property type="match status" value="1"/>
</dbReference>
<keyword evidence="3" id="KW-0238">DNA-binding</keyword>
<evidence type="ECO:0000256" key="1">
    <source>
        <dbReference type="ARBA" id="ARBA00022491"/>
    </source>
</evidence>
<gene>
    <name evidence="6" type="primary">araR_2</name>
    <name evidence="6" type="ORF">NCTC4824_03592</name>
</gene>
<evidence type="ECO:0000256" key="2">
    <source>
        <dbReference type="ARBA" id="ARBA00023015"/>
    </source>
</evidence>
<dbReference type="KEGG" id="blen:NCTC4824_03592"/>
<keyword evidence="4" id="KW-0804">Transcription</keyword>
<evidence type="ECO:0000313" key="6">
    <source>
        <dbReference type="EMBL" id="SQI62098.1"/>
    </source>
</evidence>
<dbReference type="Gene3D" id="1.10.10.10">
    <property type="entry name" value="Winged helix-like DNA-binding domain superfamily/Winged helix DNA-binding domain"/>
    <property type="match status" value="1"/>
</dbReference>
<sequence length="379" mass="42879">MNVPLYKQIYKSILNQITRGELSKGQKVPSEQELAEKFKVSRITSKKALDLLAQNEIIERVQGKGSFVLHSVDLPTSQLNRANIENEGNRILKIGLVITDLSDSYGIELMKAIEHNISKSGAHMIVKFTHEMIENEEKAITELLQAGVEGMIVLPIHGEHYNPKILELVLQNYPIVLVDRYLRGIQASSVSTNNMKAAKEATEYLISLEHEKIAYITLPYDGTTVLEDRMKGFQLAHTEQGIPLNPNYLFTNNACELAYKPTMKHELNKELNKIKQFIKENPEITAFVVCRHSFAEILIYVLESMGKNVPEDYSIICFDSPIATIDKPQFTHIHQKEDKLGEKAVKLVIEQLAGDTDIQTEFIDFELIEGISTGKMKNL</sequence>
<dbReference type="PANTHER" id="PTHR30146:SF95">
    <property type="entry name" value="RIBOSE OPERON REPRESSOR"/>
    <property type="match status" value="1"/>
</dbReference>
<keyword evidence="2" id="KW-0805">Transcription regulation</keyword>
<dbReference type="CDD" id="cd06267">
    <property type="entry name" value="PBP1_LacI_sugar_binding-like"/>
    <property type="match status" value="1"/>
</dbReference>
<evidence type="ECO:0000259" key="5">
    <source>
        <dbReference type="PROSITE" id="PS50949"/>
    </source>
</evidence>
<name>A0A2X4WR32_LEDLE</name>
<dbReference type="RefSeq" id="WP_066141414.1">
    <property type="nucleotide sequence ID" value="NZ_CBCSGM010000003.1"/>
</dbReference>
<dbReference type="SMART" id="SM00345">
    <property type="entry name" value="HTH_GNTR"/>
    <property type="match status" value="1"/>
</dbReference>
<keyword evidence="7" id="KW-1185">Reference proteome</keyword>
<proteinExistence type="predicted"/>
<dbReference type="SUPFAM" id="SSF46785">
    <property type="entry name" value="Winged helix' DNA-binding domain"/>
    <property type="match status" value="1"/>
</dbReference>